<dbReference type="InterPro" id="IPR050553">
    <property type="entry name" value="Thioredoxin_ResA/DsbE_sf"/>
</dbReference>
<dbReference type="Proteomes" id="UP000574133">
    <property type="component" value="Unassembled WGS sequence"/>
</dbReference>
<dbReference type="CDD" id="cd02966">
    <property type="entry name" value="TlpA_like_family"/>
    <property type="match status" value="1"/>
</dbReference>
<evidence type="ECO:0000256" key="5">
    <source>
        <dbReference type="ARBA" id="ARBA00023284"/>
    </source>
</evidence>
<dbReference type="InterPro" id="IPR000866">
    <property type="entry name" value="AhpC/TSA"/>
</dbReference>
<protein>
    <submittedName>
        <fullName evidence="7">Redoxin domain-containing protein</fullName>
    </submittedName>
</protein>
<evidence type="ECO:0000256" key="1">
    <source>
        <dbReference type="ARBA" id="ARBA00004196"/>
    </source>
</evidence>
<dbReference type="InterPro" id="IPR036249">
    <property type="entry name" value="Thioredoxin-like_sf"/>
</dbReference>
<dbReference type="PROSITE" id="PS00194">
    <property type="entry name" value="THIOREDOXIN_1"/>
    <property type="match status" value="1"/>
</dbReference>
<dbReference type="GO" id="GO:0016491">
    <property type="term" value="F:oxidoreductase activity"/>
    <property type="evidence" value="ECO:0007669"/>
    <property type="project" value="InterPro"/>
</dbReference>
<keyword evidence="8" id="KW-1185">Reference proteome</keyword>
<dbReference type="GO" id="GO:0030313">
    <property type="term" value="C:cell envelope"/>
    <property type="evidence" value="ECO:0007669"/>
    <property type="project" value="UniProtKB-SubCell"/>
</dbReference>
<evidence type="ECO:0000256" key="4">
    <source>
        <dbReference type="ARBA" id="ARBA00023157"/>
    </source>
</evidence>
<feature type="domain" description="Thioredoxin" evidence="6">
    <location>
        <begin position="35"/>
        <end position="174"/>
    </location>
</feature>
<sequence>MKRYRKPIQYIILALVVLIGGYAVGRSFFETKEVLKPGSEPPAFALADLQNEVHELESYKGKPLIINFWGTFCPPCRNEMPALQHEYEKWKDQGLELIGINLSEDRLAVQRFADSVGANFPILLDRNKKTEKQYGLKEYPTTYFIAPDGKIQDIVVGGPMSEEDIEIRIQRLFDASSRT</sequence>
<dbReference type="Pfam" id="PF00578">
    <property type="entry name" value="AhpC-TSA"/>
    <property type="match status" value="1"/>
</dbReference>
<gene>
    <name evidence="7" type="ORF">H4Q31_10250</name>
</gene>
<keyword evidence="5" id="KW-0676">Redox-active center</keyword>
<dbReference type="PROSITE" id="PS51352">
    <property type="entry name" value="THIOREDOXIN_2"/>
    <property type="match status" value="1"/>
</dbReference>
<dbReference type="SUPFAM" id="SSF52833">
    <property type="entry name" value="Thioredoxin-like"/>
    <property type="match status" value="1"/>
</dbReference>
<dbReference type="Gene3D" id="3.40.30.10">
    <property type="entry name" value="Glutaredoxin"/>
    <property type="match status" value="1"/>
</dbReference>
<dbReference type="PANTHER" id="PTHR42852">
    <property type="entry name" value="THIOL:DISULFIDE INTERCHANGE PROTEIN DSBE"/>
    <property type="match status" value="1"/>
</dbReference>
<dbReference type="InterPro" id="IPR013766">
    <property type="entry name" value="Thioredoxin_domain"/>
</dbReference>
<keyword evidence="2" id="KW-0201">Cytochrome c-type biogenesis</keyword>
<proteinExistence type="predicted"/>
<accession>A0A841TFI2</accession>
<evidence type="ECO:0000313" key="7">
    <source>
        <dbReference type="EMBL" id="MBB6677707.1"/>
    </source>
</evidence>
<keyword evidence="3" id="KW-0735">Signal-anchor</keyword>
<dbReference type="GO" id="GO:0016209">
    <property type="term" value="F:antioxidant activity"/>
    <property type="evidence" value="ECO:0007669"/>
    <property type="project" value="InterPro"/>
</dbReference>
<comment type="caution">
    <text evidence="7">The sequence shown here is derived from an EMBL/GenBank/DDBJ whole genome shotgun (WGS) entry which is preliminary data.</text>
</comment>
<comment type="subcellular location">
    <subcellularLocation>
        <location evidence="1">Cell envelope</location>
    </subcellularLocation>
</comment>
<keyword evidence="3" id="KW-0812">Transmembrane</keyword>
<reference evidence="7 8" key="1">
    <citation type="submission" date="2020-08" db="EMBL/GenBank/DDBJ databases">
        <title>Cohnella phylogeny.</title>
        <authorList>
            <person name="Dunlap C."/>
        </authorList>
    </citation>
    <scope>NUCLEOTIDE SEQUENCE [LARGE SCALE GENOMIC DNA]</scope>
    <source>
        <strain evidence="7 8">DSM 103658</strain>
    </source>
</reference>
<organism evidence="7 8">
    <name type="scientific">Cohnella lubricantis</name>
    <dbReference type="NCBI Taxonomy" id="2163172"/>
    <lineage>
        <taxon>Bacteria</taxon>
        <taxon>Bacillati</taxon>
        <taxon>Bacillota</taxon>
        <taxon>Bacilli</taxon>
        <taxon>Bacillales</taxon>
        <taxon>Paenibacillaceae</taxon>
        <taxon>Cohnella</taxon>
    </lineage>
</organism>
<name>A0A841TFI2_9BACL</name>
<dbReference type="EMBL" id="JACJVN010000034">
    <property type="protein sequence ID" value="MBB6677707.1"/>
    <property type="molecule type" value="Genomic_DNA"/>
</dbReference>
<evidence type="ECO:0000256" key="3">
    <source>
        <dbReference type="ARBA" id="ARBA00022968"/>
    </source>
</evidence>
<dbReference type="GO" id="GO:0017004">
    <property type="term" value="P:cytochrome complex assembly"/>
    <property type="evidence" value="ECO:0007669"/>
    <property type="project" value="UniProtKB-KW"/>
</dbReference>
<evidence type="ECO:0000256" key="2">
    <source>
        <dbReference type="ARBA" id="ARBA00022748"/>
    </source>
</evidence>
<dbReference type="PANTHER" id="PTHR42852:SF6">
    <property type="entry name" value="THIOL:DISULFIDE INTERCHANGE PROTEIN DSBE"/>
    <property type="match status" value="1"/>
</dbReference>
<dbReference type="InterPro" id="IPR017937">
    <property type="entry name" value="Thioredoxin_CS"/>
</dbReference>
<keyword evidence="4" id="KW-1015">Disulfide bond</keyword>
<dbReference type="AlphaFoldDB" id="A0A841TFI2"/>
<evidence type="ECO:0000313" key="8">
    <source>
        <dbReference type="Proteomes" id="UP000574133"/>
    </source>
</evidence>
<evidence type="ECO:0000259" key="6">
    <source>
        <dbReference type="PROSITE" id="PS51352"/>
    </source>
</evidence>